<accession>A0AA49FNF7</accession>
<name>A0AA49FNF7_9PROT</name>
<dbReference type="EMBL" id="CP107246">
    <property type="protein sequence ID" value="WIM06610.1"/>
    <property type="molecule type" value="Genomic_DNA"/>
</dbReference>
<evidence type="ECO:0000313" key="2">
    <source>
        <dbReference type="EMBL" id="WIM06610.1"/>
    </source>
</evidence>
<dbReference type="AlphaFoldDB" id="A0AA49FNF7"/>
<dbReference type="SUPFAM" id="SSF89155">
    <property type="entry name" value="TorD-like"/>
    <property type="match status" value="1"/>
</dbReference>
<evidence type="ECO:0000256" key="1">
    <source>
        <dbReference type="ARBA" id="ARBA00023063"/>
    </source>
</evidence>
<dbReference type="GO" id="GO:0051082">
    <property type="term" value="F:unfolded protein binding"/>
    <property type="evidence" value="ECO:0007669"/>
    <property type="project" value="InterPro"/>
</dbReference>
<organism evidence="2">
    <name type="scientific">Candidatus Nitricoxidivorans perseverans</name>
    <dbReference type="NCBI Taxonomy" id="2975601"/>
    <lineage>
        <taxon>Bacteria</taxon>
        <taxon>Pseudomonadati</taxon>
        <taxon>Pseudomonadota</taxon>
        <taxon>Betaproteobacteria</taxon>
        <taxon>Nitrosomonadales</taxon>
        <taxon>Sterolibacteriaceae</taxon>
        <taxon>Candidatus Nitricoxidivorans</taxon>
    </lineage>
</organism>
<dbReference type="InterPro" id="IPR020945">
    <property type="entry name" value="DMSO/NO3_reduct_chaperone"/>
</dbReference>
<proteinExistence type="predicted"/>
<dbReference type="GO" id="GO:0016530">
    <property type="term" value="F:metallochaperone activity"/>
    <property type="evidence" value="ECO:0007669"/>
    <property type="project" value="TreeGrafter"/>
</dbReference>
<dbReference type="NCBIfam" id="TIGR00684">
    <property type="entry name" value="narJ"/>
    <property type="match status" value="1"/>
</dbReference>
<dbReference type="Proteomes" id="UP001234916">
    <property type="component" value="Chromosome"/>
</dbReference>
<dbReference type="InterPro" id="IPR036411">
    <property type="entry name" value="TorD-like_sf"/>
</dbReference>
<dbReference type="PANTHER" id="PTHR43680:SF2">
    <property type="entry name" value="NITRATE REDUCTASE MOLYBDENUM COFACTOR ASSEMBLY CHAPERONE NARJ"/>
    <property type="match status" value="1"/>
</dbReference>
<dbReference type="PANTHER" id="PTHR43680">
    <property type="entry name" value="NITRATE REDUCTASE MOLYBDENUM COFACTOR ASSEMBLY CHAPERONE"/>
    <property type="match status" value="1"/>
</dbReference>
<sequence length="213" mass="23515">MLFHRILSALLGYPDAELRAALPEIAAAIATADLSADERAALKRFLGQLSDNDPTASEEEYVRTFDMVPEHSLHLTHHLIGEDKNRGPALIDLAEYYKEYGIEIAQKELPDYLPLVLEFTSVLEDGEESRMFLSRWNKALRQLHANLAEAGSPYADLIALIERRSRLVEASGDADATLAAAKSNPLLDDGDFDPPVNWNAPPSLSSECAGRRC</sequence>
<dbReference type="GO" id="GO:0051131">
    <property type="term" value="P:chaperone-mediated protein complex assembly"/>
    <property type="evidence" value="ECO:0007669"/>
    <property type="project" value="InterPro"/>
</dbReference>
<dbReference type="KEGG" id="npv:OHM77_04915"/>
<protein>
    <submittedName>
        <fullName evidence="2">Nitrate reductase molybdenum cofactor assembly chaperone</fullName>
    </submittedName>
</protein>
<gene>
    <name evidence="2" type="primary">narJ</name>
    <name evidence="2" type="ORF">OHM77_04915</name>
</gene>
<dbReference type="InterPro" id="IPR003765">
    <property type="entry name" value="NO3_reductase_chaperone_NarJ"/>
</dbReference>
<dbReference type="Gene3D" id="1.10.3480.10">
    <property type="entry name" value="TorD-like"/>
    <property type="match status" value="1"/>
</dbReference>
<keyword evidence="1" id="KW-0534">Nitrate assimilation</keyword>
<dbReference type="GO" id="GO:0042128">
    <property type="term" value="P:nitrate assimilation"/>
    <property type="evidence" value="ECO:0007669"/>
    <property type="project" value="UniProtKB-KW"/>
</dbReference>
<dbReference type="Pfam" id="PF02613">
    <property type="entry name" value="Nitrate_red_del"/>
    <property type="match status" value="1"/>
</dbReference>
<reference evidence="2" key="1">
    <citation type="journal article" date="2023" name="Nat. Microbiol.">
        <title>Enrichment and characterization of a nitric oxide-reducing microbial community in a continuous bioreactor.</title>
        <authorList>
            <person name="Garrido-Amador P."/>
            <person name="Stortenbeker N."/>
            <person name="Wessels H.J.C.T."/>
            <person name="Speth D.R."/>
            <person name="Garcia-Heredia I."/>
            <person name="Kartal B."/>
        </authorList>
    </citation>
    <scope>NUCLEOTIDE SEQUENCE</scope>
    <source>
        <strain evidence="2">MAG1</strain>
    </source>
</reference>